<accession>X0TLR3</accession>
<gene>
    <name evidence="2" type="ORF">S01H1_23932</name>
</gene>
<comment type="caution">
    <text evidence="2">The sequence shown here is derived from an EMBL/GenBank/DDBJ whole genome shotgun (WGS) entry which is preliminary data.</text>
</comment>
<protein>
    <submittedName>
        <fullName evidence="2">Uncharacterized protein</fullName>
    </submittedName>
</protein>
<proteinExistence type="predicted"/>
<dbReference type="AlphaFoldDB" id="X0TLR3"/>
<evidence type="ECO:0000256" key="1">
    <source>
        <dbReference type="SAM" id="MobiDB-lite"/>
    </source>
</evidence>
<feature type="compositionally biased region" description="Acidic residues" evidence="1">
    <location>
        <begin position="10"/>
        <end position="29"/>
    </location>
</feature>
<evidence type="ECO:0000313" key="2">
    <source>
        <dbReference type="EMBL" id="GAF89072.1"/>
    </source>
</evidence>
<name>X0TLR3_9ZZZZ</name>
<dbReference type="EMBL" id="BARS01014010">
    <property type="protein sequence ID" value="GAF89072.1"/>
    <property type="molecule type" value="Genomic_DNA"/>
</dbReference>
<sequence>VTGDIVGGDVVEDEEESTDAEEEGSGDDS</sequence>
<organism evidence="2">
    <name type="scientific">marine sediment metagenome</name>
    <dbReference type="NCBI Taxonomy" id="412755"/>
    <lineage>
        <taxon>unclassified sequences</taxon>
        <taxon>metagenomes</taxon>
        <taxon>ecological metagenomes</taxon>
    </lineage>
</organism>
<feature type="non-terminal residue" evidence="2">
    <location>
        <position position="1"/>
    </location>
</feature>
<feature type="region of interest" description="Disordered" evidence="1">
    <location>
        <begin position="1"/>
        <end position="29"/>
    </location>
</feature>
<reference evidence="2" key="1">
    <citation type="journal article" date="2014" name="Front. Microbiol.">
        <title>High frequency of phylogenetically diverse reductive dehalogenase-homologous genes in deep subseafloor sedimentary metagenomes.</title>
        <authorList>
            <person name="Kawai M."/>
            <person name="Futagami T."/>
            <person name="Toyoda A."/>
            <person name="Takaki Y."/>
            <person name="Nishi S."/>
            <person name="Hori S."/>
            <person name="Arai W."/>
            <person name="Tsubouchi T."/>
            <person name="Morono Y."/>
            <person name="Uchiyama I."/>
            <person name="Ito T."/>
            <person name="Fujiyama A."/>
            <person name="Inagaki F."/>
            <person name="Takami H."/>
        </authorList>
    </citation>
    <scope>NUCLEOTIDE SEQUENCE</scope>
    <source>
        <strain evidence="2">Expedition CK06-06</strain>
    </source>
</reference>